<name>A0ABV8T507_9GAMM</name>
<keyword evidence="3" id="KW-1185">Reference proteome</keyword>
<feature type="domain" description="Thioredoxin" evidence="1">
    <location>
        <begin position="1"/>
        <end position="159"/>
    </location>
</feature>
<sequence length="188" mass="20556">MKQLRLAPDWDIVEWLNSDTPLDLHSLRGRVVVAGAFQMLCPGCVAQTIPQLRQAHALFPASEVAIIGLHTVFEHHAAMGPAELKAFLHEYKVQFPVGVDRPSDHGDAIPSTMRRYGMQGTPTLLLIDREGRLRRQTFGHVPDLQLGAEIMALMREPSSVALQPVGAGDASMEKCDDTGCRIADAPVT</sequence>
<dbReference type="InterPro" id="IPR013766">
    <property type="entry name" value="Thioredoxin_domain"/>
</dbReference>
<dbReference type="InterPro" id="IPR013740">
    <property type="entry name" value="Redoxin"/>
</dbReference>
<dbReference type="InterPro" id="IPR036249">
    <property type="entry name" value="Thioredoxin-like_sf"/>
</dbReference>
<dbReference type="Pfam" id="PF08534">
    <property type="entry name" value="Redoxin"/>
    <property type="match status" value="1"/>
</dbReference>
<reference evidence="3" key="1">
    <citation type="journal article" date="2019" name="Int. J. Syst. Evol. Microbiol.">
        <title>The Global Catalogue of Microorganisms (GCM) 10K type strain sequencing project: providing services to taxonomists for standard genome sequencing and annotation.</title>
        <authorList>
            <consortium name="The Broad Institute Genomics Platform"/>
            <consortium name="The Broad Institute Genome Sequencing Center for Infectious Disease"/>
            <person name="Wu L."/>
            <person name="Ma J."/>
        </authorList>
    </citation>
    <scope>NUCLEOTIDE SEQUENCE [LARGE SCALE GENOMIC DNA]</scope>
    <source>
        <strain evidence="3">CGMCC 1.10759</strain>
    </source>
</reference>
<evidence type="ECO:0000259" key="1">
    <source>
        <dbReference type="PROSITE" id="PS51352"/>
    </source>
</evidence>
<gene>
    <name evidence="2" type="ORF">ACFPN2_38440</name>
</gene>
<dbReference type="InterPro" id="IPR050553">
    <property type="entry name" value="Thioredoxin_ResA/DsbE_sf"/>
</dbReference>
<dbReference type="PROSITE" id="PS51352">
    <property type="entry name" value="THIOREDOXIN_2"/>
    <property type="match status" value="1"/>
</dbReference>
<dbReference type="PANTHER" id="PTHR42852">
    <property type="entry name" value="THIOL:DISULFIDE INTERCHANGE PROTEIN DSBE"/>
    <property type="match status" value="1"/>
</dbReference>
<dbReference type="RefSeq" id="WP_380606622.1">
    <property type="nucleotide sequence ID" value="NZ_JBHSDU010000015.1"/>
</dbReference>
<proteinExistence type="predicted"/>
<evidence type="ECO:0000313" key="3">
    <source>
        <dbReference type="Proteomes" id="UP001595904"/>
    </source>
</evidence>
<evidence type="ECO:0000313" key="2">
    <source>
        <dbReference type="EMBL" id="MFC4315001.1"/>
    </source>
</evidence>
<dbReference type="EMBL" id="JBHSDU010000015">
    <property type="protein sequence ID" value="MFC4315001.1"/>
    <property type="molecule type" value="Genomic_DNA"/>
</dbReference>
<protein>
    <submittedName>
        <fullName evidence="2">Redoxin family protein</fullName>
    </submittedName>
</protein>
<dbReference type="SUPFAM" id="SSF52833">
    <property type="entry name" value="Thioredoxin-like"/>
    <property type="match status" value="1"/>
</dbReference>
<comment type="caution">
    <text evidence="2">The sequence shown here is derived from an EMBL/GenBank/DDBJ whole genome shotgun (WGS) entry which is preliminary data.</text>
</comment>
<dbReference type="Gene3D" id="3.40.30.10">
    <property type="entry name" value="Glutaredoxin"/>
    <property type="match status" value="1"/>
</dbReference>
<dbReference type="Proteomes" id="UP001595904">
    <property type="component" value="Unassembled WGS sequence"/>
</dbReference>
<accession>A0ABV8T507</accession>
<dbReference type="PANTHER" id="PTHR42852:SF13">
    <property type="entry name" value="PROTEIN DIPZ"/>
    <property type="match status" value="1"/>
</dbReference>
<organism evidence="2 3">
    <name type="scientific">Steroidobacter flavus</name>
    <dbReference type="NCBI Taxonomy" id="1842136"/>
    <lineage>
        <taxon>Bacteria</taxon>
        <taxon>Pseudomonadati</taxon>
        <taxon>Pseudomonadota</taxon>
        <taxon>Gammaproteobacteria</taxon>
        <taxon>Steroidobacterales</taxon>
        <taxon>Steroidobacteraceae</taxon>
        <taxon>Steroidobacter</taxon>
    </lineage>
</organism>